<name>A0A397W884_9GLOM</name>
<gene>
    <name evidence="1" type="ORF">C2G38_2028489</name>
</gene>
<dbReference type="AlphaFoldDB" id="A0A397W884"/>
<keyword evidence="2" id="KW-1185">Reference proteome</keyword>
<comment type="caution">
    <text evidence="1">The sequence shown here is derived from an EMBL/GenBank/DDBJ whole genome shotgun (WGS) entry which is preliminary data.</text>
</comment>
<dbReference type="EMBL" id="QKWP01000063">
    <property type="protein sequence ID" value="RIB28523.1"/>
    <property type="molecule type" value="Genomic_DNA"/>
</dbReference>
<reference evidence="1 2" key="1">
    <citation type="submission" date="2018-06" db="EMBL/GenBank/DDBJ databases">
        <title>Comparative genomics reveals the genomic features of Rhizophagus irregularis, R. cerebriforme, R. diaphanum and Gigaspora rosea, and their symbiotic lifestyle signature.</title>
        <authorList>
            <person name="Morin E."/>
            <person name="San Clemente H."/>
            <person name="Chen E.C.H."/>
            <person name="De La Providencia I."/>
            <person name="Hainaut M."/>
            <person name="Kuo A."/>
            <person name="Kohler A."/>
            <person name="Murat C."/>
            <person name="Tang N."/>
            <person name="Roy S."/>
            <person name="Loubradou J."/>
            <person name="Henrissat B."/>
            <person name="Grigoriev I.V."/>
            <person name="Corradi N."/>
            <person name="Roux C."/>
            <person name="Martin F.M."/>
        </authorList>
    </citation>
    <scope>NUCLEOTIDE SEQUENCE [LARGE SCALE GENOMIC DNA]</scope>
    <source>
        <strain evidence="1 2">DAOM 194757</strain>
    </source>
</reference>
<organism evidence="1 2">
    <name type="scientific">Gigaspora rosea</name>
    <dbReference type="NCBI Taxonomy" id="44941"/>
    <lineage>
        <taxon>Eukaryota</taxon>
        <taxon>Fungi</taxon>
        <taxon>Fungi incertae sedis</taxon>
        <taxon>Mucoromycota</taxon>
        <taxon>Glomeromycotina</taxon>
        <taxon>Glomeromycetes</taxon>
        <taxon>Diversisporales</taxon>
        <taxon>Gigasporaceae</taxon>
        <taxon>Gigaspora</taxon>
    </lineage>
</organism>
<sequence length="250" mass="28172">MILSVVRDGGLELVLHKEKNNQGGAFFRHKHEKTSSRRIPIPPDSSNNEYTPVNDILFYLSKVPDSELVDPFFRETYKGKKDLDEYDYSEGILEENTNDIEQDYEIEIPETQANQILEAQTIQIHEAQANQVLMAQATEIPTTHAIEVPRAQESDSFTTEIPTAIQVPSQIQNTNKARTSKPSKLKSYSQAHPYSSVTAPFKPPYLSNSPLLTSYGKRRKPLSAVNNIIIQLPPGTSSQSYDLKINLKIN</sequence>
<accession>A0A397W884</accession>
<evidence type="ECO:0000313" key="2">
    <source>
        <dbReference type="Proteomes" id="UP000266673"/>
    </source>
</evidence>
<protein>
    <submittedName>
        <fullName evidence="1">Uncharacterized protein</fullName>
    </submittedName>
</protein>
<dbReference type="Proteomes" id="UP000266673">
    <property type="component" value="Unassembled WGS sequence"/>
</dbReference>
<proteinExistence type="predicted"/>
<evidence type="ECO:0000313" key="1">
    <source>
        <dbReference type="EMBL" id="RIB28523.1"/>
    </source>
</evidence>
<dbReference type="OrthoDB" id="2474068at2759"/>